<reference evidence="2" key="1">
    <citation type="submission" date="2018-05" db="EMBL/GenBank/DDBJ databases">
        <authorList>
            <person name="Lanie J.A."/>
            <person name="Ng W.-L."/>
            <person name="Kazmierczak K.M."/>
            <person name="Andrzejewski T.M."/>
            <person name="Davidsen T.M."/>
            <person name="Wayne K.J."/>
            <person name="Tettelin H."/>
            <person name="Glass J.I."/>
            <person name="Rusch D."/>
            <person name="Podicherti R."/>
            <person name="Tsui H.-C.T."/>
            <person name="Winkler M.E."/>
        </authorList>
    </citation>
    <scope>NUCLEOTIDE SEQUENCE</scope>
</reference>
<sequence length="211" mass="24440">MYFDSRMNDKIPIFPLPLVLLPGEKLPLHIFEEKYRKMIEHCLKNNQKFGIVNSKNKDLLTIGCTASIEQLIGSDQYDNGEYDILVTGVDRFIIKGYNDSEMYKQAHVKTWKDLDETINNTLLKETNILLYEVLMKLGASSKISQINMPKNSFEIASMLDIDKRAKKILLKSQSENDRLLVLKRILKKAIVKIDYNDSNSMEYSDYSQFEA</sequence>
<protein>
    <recommendedName>
        <fullName evidence="1">Lon N-terminal domain-containing protein</fullName>
    </recommendedName>
</protein>
<name>A0A381R3K6_9ZZZZ</name>
<dbReference type="Gene3D" id="2.30.130.40">
    <property type="entry name" value="LON domain-like"/>
    <property type="match status" value="1"/>
</dbReference>
<accession>A0A381R3K6</accession>
<dbReference type="PROSITE" id="PS51787">
    <property type="entry name" value="LON_N"/>
    <property type="match status" value="1"/>
</dbReference>
<dbReference type="Pfam" id="PF02190">
    <property type="entry name" value="LON_substr_bdg"/>
    <property type="match status" value="1"/>
</dbReference>
<evidence type="ECO:0000313" key="2">
    <source>
        <dbReference type="EMBL" id="SUZ84407.1"/>
    </source>
</evidence>
<dbReference type="PANTHER" id="PTHR46732">
    <property type="entry name" value="ATP-DEPENDENT PROTEASE LA (LON) DOMAIN PROTEIN"/>
    <property type="match status" value="1"/>
</dbReference>
<dbReference type="PANTHER" id="PTHR46732:SF8">
    <property type="entry name" value="ATP-DEPENDENT PROTEASE LA (LON) DOMAIN PROTEIN"/>
    <property type="match status" value="1"/>
</dbReference>
<dbReference type="InterPro" id="IPR015947">
    <property type="entry name" value="PUA-like_sf"/>
</dbReference>
<gene>
    <name evidence="2" type="ORF">METZ01_LOCUS37261</name>
</gene>
<dbReference type="AlphaFoldDB" id="A0A381R3K6"/>
<dbReference type="InterPro" id="IPR046336">
    <property type="entry name" value="Lon_prtase_N_sf"/>
</dbReference>
<dbReference type="EMBL" id="UINC01001593">
    <property type="protein sequence ID" value="SUZ84407.1"/>
    <property type="molecule type" value="Genomic_DNA"/>
</dbReference>
<organism evidence="2">
    <name type="scientific">marine metagenome</name>
    <dbReference type="NCBI Taxonomy" id="408172"/>
    <lineage>
        <taxon>unclassified sequences</taxon>
        <taxon>metagenomes</taxon>
        <taxon>ecological metagenomes</taxon>
    </lineage>
</organism>
<dbReference type="SMART" id="SM00464">
    <property type="entry name" value="LON"/>
    <property type="match status" value="1"/>
</dbReference>
<proteinExistence type="predicted"/>
<dbReference type="SUPFAM" id="SSF88697">
    <property type="entry name" value="PUA domain-like"/>
    <property type="match status" value="1"/>
</dbReference>
<evidence type="ECO:0000259" key="1">
    <source>
        <dbReference type="PROSITE" id="PS51787"/>
    </source>
</evidence>
<feature type="domain" description="Lon N-terminal" evidence="1">
    <location>
        <begin position="11"/>
        <end position="190"/>
    </location>
</feature>
<dbReference type="InterPro" id="IPR003111">
    <property type="entry name" value="Lon_prtase_N"/>
</dbReference>